<evidence type="ECO:0008006" key="4">
    <source>
        <dbReference type="Google" id="ProtNLM"/>
    </source>
</evidence>
<protein>
    <recommendedName>
        <fullName evidence="4">Lipoprotein</fullName>
    </recommendedName>
</protein>
<feature type="chain" id="PRO_5016307688" description="Lipoprotein" evidence="1">
    <location>
        <begin position="20"/>
        <end position="63"/>
    </location>
</feature>
<dbReference type="AlphaFoldDB" id="A0A2Z6AXW7"/>
<accession>A0A2Z6AXW7</accession>
<dbReference type="KEGG" id="dfl:DFE_1355"/>
<dbReference type="EMBL" id="AP017378">
    <property type="protein sequence ID" value="BBD08081.1"/>
    <property type="molecule type" value="Genomic_DNA"/>
</dbReference>
<proteinExistence type="predicted"/>
<sequence length="63" mass="7033">MRTLLMLLALVIVTATGCAQQQSQGVNDEVLMDCRSQADEHHKARYSDDWEAAVQQCLARNAQ</sequence>
<keyword evidence="1" id="KW-0732">Signal</keyword>
<dbReference type="PROSITE" id="PS51257">
    <property type="entry name" value="PROKAR_LIPOPROTEIN"/>
    <property type="match status" value="1"/>
</dbReference>
<dbReference type="RefSeq" id="WP_126377883.1">
    <property type="nucleotide sequence ID" value="NZ_AP017378.1"/>
</dbReference>
<evidence type="ECO:0000313" key="3">
    <source>
        <dbReference type="Proteomes" id="UP000269883"/>
    </source>
</evidence>
<gene>
    <name evidence="2" type="ORF">DFE_1355</name>
</gene>
<feature type="signal peptide" evidence="1">
    <location>
        <begin position="1"/>
        <end position="19"/>
    </location>
</feature>
<evidence type="ECO:0000313" key="2">
    <source>
        <dbReference type="EMBL" id="BBD08081.1"/>
    </source>
</evidence>
<evidence type="ECO:0000256" key="1">
    <source>
        <dbReference type="SAM" id="SignalP"/>
    </source>
</evidence>
<dbReference type="OrthoDB" id="10005739at2"/>
<organism evidence="2 3">
    <name type="scientific">Desulfovibrio ferrophilus</name>
    <dbReference type="NCBI Taxonomy" id="241368"/>
    <lineage>
        <taxon>Bacteria</taxon>
        <taxon>Pseudomonadati</taxon>
        <taxon>Thermodesulfobacteriota</taxon>
        <taxon>Desulfovibrionia</taxon>
        <taxon>Desulfovibrionales</taxon>
        <taxon>Desulfovibrionaceae</taxon>
        <taxon>Desulfovibrio</taxon>
    </lineage>
</organism>
<dbReference type="Proteomes" id="UP000269883">
    <property type="component" value="Chromosome"/>
</dbReference>
<name>A0A2Z6AXW7_9BACT</name>
<reference evidence="2 3" key="1">
    <citation type="journal article" date="2018" name="Sci. Adv.">
        <title>Multi-heme cytochromes provide a pathway for survival in energy-limited environments.</title>
        <authorList>
            <person name="Deng X."/>
            <person name="Dohmae N."/>
            <person name="Nealson K.H."/>
            <person name="Hashimoto K."/>
            <person name="Okamoto A."/>
        </authorList>
    </citation>
    <scope>NUCLEOTIDE SEQUENCE [LARGE SCALE GENOMIC DNA]</scope>
    <source>
        <strain evidence="2 3">IS5</strain>
    </source>
</reference>
<keyword evidence="3" id="KW-1185">Reference proteome</keyword>